<evidence type="ECO:0000313" key="1">
    <source>
        <dbReference type="EMBL" id="KAA6328108.1"/>
    </source>
</evidence>
<dbReference type="EMBL" id="SNRW01043399">
    <property type="protein sequence ID" value="KAA6328108.1"/>
    <property type="molecule type" value="Genomic_DNA"/>
</dbReference>
<dbReference type="Proteomes" id="UP000324800">
    <property type="component" value="Unassembled WGS sequence"/>
</dbReference>
<dbReference type="AlphaFoldDB" id="A0A5J4R3F5"/>
<dbReference type="PANTHER" id="PTHR33050">
    <property type="entry name" value="REVERSE TRANSCRIPTASE DOMAIN-CONTAINING PROTEIN"/>
    <property type="match status" value="1"/>
</dbReference>
<accession>A0A5J4R3F5</accession>
<name>A0A5J4R3F5_9EUKA</name>
<evidence type="ECO:0000313" key="2">
    <source>
        <dbReference type="Proteomes" id="UP000324800"/>
    </source>
</evidence>
<sequence>MEALNQDLQLITEHFPEIQNSRVEAFSRLARKGDYSMKKEFLYPILANLGLETWLYAFATRMNRRLERHCSLMLDHSAYSVNAYSSNWRNLNPFLHPPMPQIPRTLVKVQKDKAEAVIIIPDWKGQIWDQLLKEMTVKEVVQGWAEEVLEKGKTMVDLNLHLLP</sequence>
<organism evidence="1 2">
    <name type="scientific">Streblomastix strix</name>
    <dbReference type="NCBI Taxonomy" id="222440"/>
    <lineage>
        <taxon>Eukaryota</taxon>
        <taxon>Metamonada</taxon>
        <taxon>Preaxostyla</taxon>
        <taxon>Oxymonadida</taxon>
        <taxon>Streblomastigidae</taxon>
        <taxon>Streblomastix</taxon>
    </lineage>
</organism>
<comment type="caution">
    <text evidence="1">The sequence shown here is derived from an EMBL/GenBank/DDBJ whole genome shotgun (WGS) entry which is preliminary data.</text>
</comment>
<proteinExistence type="predicted"/>
<gene>
    <name evidence="1" type="ORF">EZS28_053754</name>
</gene>
<dbReference type="PANTHER" id="PTHR33050:SF7">
    <property type="entry name" value="RIBONUCLEASE H"/>
    <property type="match status" value="1"/>
</dbReference>
<dbReference type="OrthoDB" id="2897838at2759"/>
<protein>
    <submittedName>
        <fullName evidence="1">Uncharacterized protein</fullName>
    </submittedName>
</protein>
<feature type="non-terminal residue" evidence="1">
    <location>
        <position position="164"/>
    </location>
</feature>
<dbReference type="InterPro" id="IPR052055">
    <property type="entry name" value="Hepadnavirus_pol/RT"/>
</dbReference>
<reference evidence="1 2" key="1">
    <citation type="submission" date="2019-03" db="EMBL/GenBank/DDBJ databases">
        <title>Single cell metagenomics reveals metabolic interactions within the superorganism composed of flagellate Streblomastix strix and complex community of Bacteroidetes bacteria on its surface.</title>
        <authorList>
            <person name="Treitli S.C."/>
            <person name="Kolisko M."/>
            <person name="Husnik F."/>
            <person name="Keeling P."/>
            <person name="Hampl V."/>
        </authorList>
    </citation>
    <scope>NUCLEOTIDE SEQUENCE [LARGE SCALE GENOMIC DNA]</scope>
    <source>
        <strain evidence="1">ST1C</strain>
    </source>
</reference>